<sequence>MYCRTKNSKGWIALETLIILAITISVSFFIVKQLLLMNKINKQYENSFEVEVEVKDELEYSRQFLLSELSSFCYHNIELIKNDANLVLENLNENNIKYNNSFINYENKIIKMNLKDEKGLFLIEYYEIIEEKGKIIIKSSYR</sequence>
<name>A0A1M5SHW2_9CLOT</name>
<reference evidence="3 4" key="1">
    <citation type="submission" date="2016-11" db="EMBL/GenBank/DDBJ databases">
        <authorList>
            <person name="Jaros S."/>
            <person name="Januszkiewicz K."/>
            <person name="Wedrychowicz H."/>
        </authorList>
    </citation>
    <scope>NUCLEOTIDE SEQUENCE [LARGE SCALE GENOMIC DNA]</scope>
    <source>
        <strain evidence="3 4">DSM 8605</strain>
    </source>
</reference>
<feature type="coiled-coil region" evidence="1">
    <location>
        <begin position="81"/>
        <end position="108"/>
    </location>
</feature>
<protein>
    <submittedName>
        <fullName evidence="3">Uncharacterized protein</fullName>
    </submittedName>
</protein>
<keyword evidence="2" id="KW-0472">Membrane</keyword>
<organism evidence="3 4">
    <name type="scientific">Clostridium grantii DSM 8605</name>
    <dbReference type="NCBI Taxonomy" id="1121316"/>
    <lineage>
        <taxon>Bacteria</taxon>
        <taxon>Bacillati</taxon>
        <taxon>Bacillota</taxon>
        <taxon>Clostridia</taxon>
        <taxon>Eubacteriales</taxon>
        <taxon>Clostridiaceae</taxon>
        <taxon>Clostridium</taxon>
    </lineage>
</organism>
<evidence type="ECO:0000313" key="3">
    <source>
        <dbReference type="EMBL" id="SHH37483.1"/>
    </source>
</evidence>
<gene>
    <name evidence="3" type="ORF">SAMN02745207_00920</name>
</gene>
<proteinExistence type="predicted"/>
<dbReference type="STRING" id="1121316.SAMN02745207_00920"/>
<evidence type="ECO:0000256" key="1">
    <source>
        <dbReference type="SAM" id="Coils"/>
    </source>
</evidence>
<feature type="transmembrane region" description="Helical" evidence="2">
    <location>
        <begin position="12"/>
        <end position="31"/>
    </location>
</feature>
<keyword evidence="2" id="KW-0812">Transmembrane</keyword>
<evidence type="ECO:0000313" key="4">
    <source>
        <dbReference type="Proteomes" id="UP000184447"/>
    </source>
</evidence>
<keyword evidence="1" id="KW-0175">Coiled coil</keyword>
<accession>A0A1M5SHW2</accession>
<dbReference type="EMBL" id="FQXM01000004">
    <property type="protein sequence ID" value="SHH37483.1"/>
    <property type="molecule type" value="Genomic_DNA"/>
</dbReference>
<dbReference type="RefSeq" id="WP_073337250.1">
    <property type="nucleotide sequence ID" value="NZ_FQXM01000004.1"/>
</dbReference>
<keyword evidence="4" id="KW-1185">Reference proteome</keyword>
<evidence type="ECO:0000256" key="2">
    <source>
        <dbReference type="SAM" id="Phobius"/>
    </source>
</evidence>
<dbReference type="AlphaFoldDB" id="A0A1M5SHW2"/>
<dbReference type="Proteomes" id="UP000184447">
    <property type="component" value="Unassembled WGS sequence"/>
</dbReference>
<keyword evidence="2" id="KW-1133">Transmembrane helix</keyword>